<dbReference type="InterPro" id="IPR002350">
    <property type="entry name" value="Kazal_dom"/>
</dbReference>
<dbReference type="EMBL" id="UYRR01030982">
    <property type="protein sequence ID" value="VDK42291.1"/>
    <property type="molecule type" value="Genomic_DNA"/>
</dbReference>
<dbReference type="GO" id="GO:0005576">
    <property type="term" value="C:extracellular region"/>
    <property type="evidence" value="ECO:0007669"/>
    <property type="project" value="TreeGrafter"/>
</dbReference>
<dbReference type="PANTHER" id="PTHR10913">
    <property type="entry name" value="FOLLISTATIN-RELATED"/>
    <property type="match status" value="1"/>
</dbReference>
<dbReference type="AlphaFoldDB" id="A0A0M3JRH5"/>
<evidence type="ECO:0000313" key="5">
    <source>
        <dbReference type="EMBL" id="VDK42291.1"/>
    </source>
</evidence>
<dbReference type="InterPro" id="IPR050653">
    <property type="entry name" value="Prot_Inhib_GrowthFact_Antg"/>
</dbReference>
<protein>
    <submittedName>
        <fullName evidence="7">Kazal-like domain-containing protein</fullName>
    </submittedName>
</protein>
<evidence type="ECO:0000313" key="7">
    <source>
        <dbReference type="WBParaSite" id="ASIM_0001033501-mRNA-1"/>
    </source>
</evidence>
<keyword evidence="6" id="KW-1185">Reference proteome</keyword>
<dbReference type="SMART" id="SM00280">
    <property type="entry name" value="KAZAL"/>
    <property type="match status" value="1"/>
</dbReference>
<evidence type="ECO:0000256" key="2">
    <source>
        <dbReference type="ARBA" id="ARBA00022900"/>
    </source>
</evidence>
<keyword evidence="2" id="KW-0722">Serine protease inhibitor</keyword>
<proteinExistence type="predicted"/>
<dbReference type="WBParaSite" id="ASIM_0001033501-mRNA-1">
    <property type="protein sequence ID" value="ASIM_0001033501-mRNA-1"/>
    <property type="gene ID" value="ASIM_0001033501"/>
</dbReference>
<reference evidence="7" key="1">
    <citation type="submission" date="2017-02" db="UniProtKB">
        <authorList>
            <consortium name="WormBaseParasite"/>
        </authorList>
    </citation>
    <scope>IDENTIFICATION</scope>
</reference>
<evidence type="ECO:0000256" key="1">
    <source>
        <dbReference type="ARBA" id="ARBA00022690"/>
    </source>
</evidence>
<organism evidence="7">
    <name type="scientific">Anisakis simplex</name>
    <name type="common">Herring worm</name>
    <dbReference type="NCBI Taxonomy" id="6269"/>
    <lineage>
        <taxon>Eukaryota</taxon>
        <taxon>Metazoa</taxon>
        <taxon>Ecdysozoa</taxon>
        <taxon>Nematoda</taxon>
        <taxon>Chromadorea</taxon>
        <taxon>Rhabditida</taxon>
        <taxon>Spirurina</taxon>
        <taxon>Ascaridomorpha</taxon>
        <taxon>Ascaridoidea</taxon>
        <taxon>Anisakidae</taxon>
        <taxon>Anisakis</taxon>
        <taxon>Anisakis simplex complex</taxon>
    </lineage>
</organism>
<evidence type="ECO:0000259" key="4">
    <source>
        <dbReference type="PROSITE" id="PS51465"/>
    </source>
</evidence>
<dbReference type="InterPro" id="IPR036058">
    <property type="entry name" value="Kazal_dom_sf"/>
</dbReference>
<dbReference type="PANTHER" id="PTHR10913:SF45">
    <property type="entry name" value="FOLLISTATIN, ISOFORM A-RELATED"/>
    <property type="match status" value="1"/>
</dbReference>
<dbReference type="OrthoDB" id="126772at2759"/>
<keyword evidence="1" id="KW-0646">Protease inhibitor</keyword>
<dbReference type="Proteomes" id="UP000267096">
    <property type="component" value="Unassembled WGS sequence"/>
</dbReference>
<keyword evidence="3" id="KW-1015">Disulfide bond</keyword>
<dbReference type="CDD" id="cd00104">
    <property type="entry name" value="KAZAL_FS"/>
    <property type="match status" value="1"/>
</dbReference>
<feature type="domain" description="Kazal-like" evidence="4">
    <location>
        <begin position="1"/>
        <end position="53"/>
    </location>
</feature>
<sequence length="83" mass="9234">MEKCSQQIVCSQRYEPVCGSDSITYPNQCTFMLAKCNSSSSSSSLVVAYKGECCTSSCPGDWQPVCDNRHVTHEVLVYKKRLT</sequence>
<reference evidence="5 6" key="2">
    <citation type="submission" date="2018-11" db="EMBL/GenBank/DDBJ databases">
        <authorList>
            <consortium name="Pathogen Informatics"/>
        </authorList>
    </citation>
    <scope>NUCLEOTIDE SEQUENCE [LARGE SCALE GENOMIC DNA]</scope>
</reference>
<dbReference type="SUPFAM" id="SSF100895">
    <property type="entry name" value="Kazal-type serine protease inhibitors"/>
    <property type="match status" value="1"/>
</dbReference>
<dbReference type="Gene3D" id="3.30.60.30">
    <property type="match status" value="1"/>
</dbReference>
<name>A0A0M3JRH5_ANISI</name>
<evidence type="ECO:0000256" key="3">
    <source>
        <dbReference type="ARBA" id="ARBA00023157"/>
    </source>
</evidence>
<dbReference type="Pfam" id="PF07648">
    <property type="entry name" value="Kazal_2"/>
    <property type="match status" value="1"/>
</dbReference>
<accession>A0A0M3JRH5</accession>
<gene>
    <name evidence="5" type="ORF">ASIM_LOCUS10066</name>
</gene>
<evidence type="ECO:0000313" key="6">
    <source>
        <dbReference type="Proteomes" id="UP000267096"/>
    </source>
</evidence>
<dbReference type="PROSITE" id="PS51465">
    <property type="entry name" value="KAZAL_2"/>
    <property type="match status" value="1"/>
</dbReference>